<dbReference type="NCBIfam" id="NF001534">
    <property type="entry name" value="PRK00364.2-5"/>
    <property type="match status" value="1"/>
</dbReference>
<name>S5DMB6_9ACTN</name>
<protein>
    <recommendedName>
        <fullName evidence="3">Co-chaperonin GroES</fullName>
    </recommendedName>
    <alternativeName>
        <fullName evidence="3">10 kDa chaperonin</fullName>
    </alternativeName>
    <alternativeName>
        <fullName evidence="3">Chaperonin-10</fullName>
        <shortName evidence="3">Cpn10</shortName>
    </alternativeName>
</protein>
<dbReference type="NCBIfam" id="NF001530">
    <property type="entry name" value="PRK00364.1-6"/>
    <property type="match status" value="1"/>
</dbReference>
<sequence>MNLQPLGDRVIVKPLSEEDNKTPSGIYIPDTAKEKPQEGEVVAVGPGEPNENGENIKPDVEVGDKVVYSKYGGTEIKVEGTEYLILSSRDILAKVSK</sequence>
<dbReference type="NCBIfam" id="NF001531">
    <property type="entry name" value="PRK00364.2-2"/>
    <property type="match status" value="1"/>
</dbReference>
<dbReference type="InterPro" id="IPR011032">
    <property type="entry name" value="GroES-like_sf"/>
</dbReference>
<dbReference type="GO" id="GO:0046872">
    <property type="term" value="F:metal ion binding"/>
    <property type="evidence" value="ECO:0007669"/>
    <property type="project" value="TreeGrafter"/>
</dbReference>
<comment type="similarity">
    <text evidence="1 3 4">Belongs to the GroES chaperonin family.</text>
</comment>
<dbReference type="AlphaFoldDB" id="S5DMB6"/>
<dbReference type="SMART" id="SM00883">
    <property type="entry name" value="Cpn10"/>
    <property type="match status" value="1"/>
</dbReference>
<dbReference type="GO" id="GO:0051082">
    <property type="term" value="F:unfolded protein binding"/>
    <property type="evidence" value="ECO:0007669"/>
    <property type="project" value="TreeGrafter"/>
</dbReference>
<dbReference type="GO" id="GO:0005524">
    <property type="term" value="F:ATP binding"/>
    <property type="evidence" value="ECO:0007669"/>
    <property type="project" value="InterPro"/>
</dbReference>
<comment type="subunit">
    <text evidence="3">Heptamer of 7 subunits arranged in a ring. Interacts with the chaperonin GroEL.</text>
</comment>
<accession>S5DMB6</accession>
<comment type="function">
    <text evidence="3 4">Together with the chaperonin GroEL, plays an essential role in assisting protein folding. The GroEL-GroES system forms a nano-cage that allows encapsulation of the non-native substrate proteins and provides a physical environment optimized to promote and accelerate protein folding. GroES binds to the apical surface of the GroEL ring, thereby capping the opening of the GroEL channel.</text>
</comment>
<dbReference type="InterPro" id="IPR037124">
    <property type="entry name" value="Chaperonin_GroES_sf"/>
</dbReference>
<keyword evidence="3" id="KW-0963">Cytoplasm</keyword>
<dbReference type="GO" id="GO:0044183">
    <property type="term" value="F:protein folding chaperone"/>
    <property type="evidence" value="ECO:0007669"/>
    <property type="project" value="InterPro"/>
</dbReference>
<dbReference type="GO" id="GO:0005737">
    <property type="term" value="C:cytoplasm"/>
    <property type="evidence" value="ECO:0007669"/>
    <property type="project" value="UniProtKB-SubCell"/>
</dbReference>
<dbReference type="FunFam" id="2.30.33.40:FF:000001">
    <property type="entry name" value="10 kDa chaperonin"/>
    <property type="match status" value="1"/>
</dbReference>
<dbReference type="PANTHER" id="PTHR10772:SF58">
    <property type="entry name" value="CO-CHAPERONIN GROES"/>
    <property type="match status" value="1"/>
</dbReference>
<evidence type="ECO:0000313" key="5">
    <source>
        <dbReference type="EMBL" id="AGQ20059.1"/>
    </source>
</evidence>
<evidence type="ECO:0000256" key="1">
    <source>
        <dbReference type="ARBA" id="ARBA00006975"/>
    </source>
</evidence>
<evidence type="ECO:0000256" key="4">
    <source>
        <dbReference type="RuleBase" id="RU000535"/>
    </source>
</evidence>
<dbReference type="NCBIfam" id="NF001533">
    <property type="entry name" value="PRK00364.2-4"/>
    <property type="match status" value="1"/>
</dbReference>
<dbReference type="HAMAP" id="MF_00580">
    <property type="entry name" value="CH10"/>
    <property type="match status" value="1"/>
</dbReference>
<evidence type="ECO:0000256" key="2">
    <source>
        <dbReference type="ARBA" id="ARBA00023186"/>
    </source>
</evidence>
<evidence type="ECO:0000256" key="3">
    <source>
        <dbReference type="HAMAP-Rule" id="MF_00580"/>
    </source>
</evidence>
<dbReference type="PRINTS" id="PR00297">
    <property type="entry name" value="CHAPERONIN10"/>
</dbReference>
<dbReference type="InterPro" id="IPR020818">
    <property type="entry name" value="Chaperonin_GroES"/>
</dbReference>
<reference evidence="5" key="1">
    <citation type="journal article" date="2013" name="Sci. Rep.">
        <title>Metagenomics uncovers a new group of low GC and ultra-small marine Actinobacteria.</title>
        <authorList>
            <person name="Ghai R."/>
            <person name="Mizuno C.M."/>
            <person name="Picazo A."/>
            <person name="Camacho A."/>
            <person name="Rodriguez-Valera F."/>
        </authorList>
    </citation>
    <scope>NUCLEOTIDE SEQUENCE</scope>
</reference>
<comment type="subcellular location">
    <subcellularLocation>
        <location evidence="3">Cytoplasm</location>
    </subcellularLocation>
</comment>
<gene>
    <name evidence="3" type="primary">groES</name>
    <name evidence="3" type="synonym">groS</name>
</gene>
<dbReference type="Pfam" id="PF00166">
    <property type="entry name" value="Cpn10"/>
    <property type="match status" value="1"/>
</dbReference>
<proteinExistence type="inferred from homology"/>
<keyword evidence="2 3" id="KW-0143">Chaperone</keyword>
<dbReference type="PANTHER" id="PTHR10772">
    <property type="entry name" value="10 KDA HEAT SHOCK PROTEIN"/>
    <property type="match status" value="1"/>
</dbReference>
<organism evidence="5">
    <name type="scientific">Candidatus Actinomarina minuta</name>
    <dbReference type="NCBI Taxonomy" id="1389454"/>
    <lineage>
        <taxon>Bacteria</taxon>
        <taxon>Bacillati</taxon>
        <taxon>Actinomycetota</taxon>
        <taxon>Actinomycetes</taxon>
        <taxon>Candidatus Actinomarinidae</taxon>
        <taxon>Candidatus Actinomarinales</taxon>
        <taxon>Candidatus Actinomarineae</taxon>
        <taxon>Candidatus Actinomarinaceae</taxon>
        <taxon>Candidatus Actinomarina</taxon>
    </lineage>
</organism>
<dbReference type="EMBL" id="KC811150">
    <property type="protein sequence ID" value="AGQ20059.1"/>
    <property type="molecule type" value="Genomic_DNA"/>
</dbReference>
<dbReference type="Gene3D" id="2.30.33.40">
    <property type="entry name" value="GroES chaperonin"/>
    <property type="match status" value="1"/>
</dbReference>
<dbReference type="GO" id="GO:0051087">
    <property type="term" value="F:protein-folding chaperone binding"/>
    <property type="evidence" value="ECO:0007669"/>
    <property type="project" value="TreeGrafter"/>
</dbReference>
<dbReference type="CDD" id="cd00320">
    <property type="entry name" value="cpn10"/>
    <property type="match status" value="1"/>
</dbReference>
<dbReference type="SUPFAM" id="SSF50129">
    <property type="entry name" value="GroES-like"/>
    <property type="match status" value="1"/>
</dbReference>